<name>A0ACB5SYW3_AMBMO</name>
<evidence type="ECO:0000313" key="2">
    <source>
        <dbReference type="Proteomes" id="UP001165064"/>
    </source>
</evidence>
<dbReference type="Proteomes" id="UP001165064">
    <property type="component" value="Unassembled WGS sequence"/>
</dbReference>
<protein>
    <submittedName>
        <fullName evidence="1">Unnamed protein product</fullName>
    </submittedName>
</protein>
<reference evidence="1" key="1">
    <citation type="submission" date="2023-04" db="EMBL/GenBank/DDBJ databases">
        <title>Ambrosiozyma monospora NBRC 10751.</title>
        <authorList>
            <person name="Ichikawa N."/>
            <person name="Sato H."/>
            <person name="Tonouchi N."/>
        </authorList>
    </citation>
    <scope>NUCLEOTIDE SEQUENCE</scope>
    <source>
        <strain evidence="1">NBRC 10751</strain>
    </source>
</reference>
<proteinExistence type="predicted"/>
<dbReference type="EMBL" id="BSXS01001706">
    <property type="protein sequence ID" value="GME76997.1"/>
    <property type="molecule type" value="Genomic_DNA"/>
</dbReference>
<accession>A0ACB5SYW3</accession>
<comment type="caution">
    <text evidence="1">The sequence shown here is derived from an EMBL/GenBank/DDBJ whole genome shotgun (WGS) entry which is preliminary data.</text>
</comment>
<sequence>MYALMSMKICIKLGGVNHMLDPSSNGLLVKNNLPALVLGAGITHPTGSISLQEGRVEVIGEMAKMVFERVVAYHKKLHKFANEVIFYRDGVSYGQFDNILKEEVPKVKEALKKIGVKYNLPNYKPKLTFLVIIKRHTTLDFPPLKRMPKIVLASWLRLNRKKMLCLVL</sequence>
<keyword evidence="2" id="KW-1185">Reference proteome</keyword>
<evidence type="ECO:0000313" key="1">
    <source>
        <dbReference type="EMBL" id="GME76997.1"/>
    </source>
</evidence>
<gene>
    <name evidence="1" type="ORF">Amon02_000285500</name>
</gene>
<organism evidence="1 2">
    <name type="scientific">Ambrosiozyma monospora</name>
    <name type="common">Yeast</name>
    <name type="synonym">Endomycopsis monosporus</name>
    <dbReference type="NCBI Taxonomy" id="43982"/>
    <lineage>
        <taxon>Eukaryota</taxon>
        <taxon>Fungi</taxon>
        <taxon>Dikarya</taxon>
        <taxon>Ascomycota</taxon>
        <taxon>Saccharomycotina</taxon>
        <taxon>Pichiomycetes</taxon>
        <taxon>Pichiales</taxon>
        <taxon>Pichiaceae</taxon>
        <taxon>Ambrosiozyma</taxon>
    </lineage>
</organism>